<accession>A0A7S3QVU6</accession>
<gene>
    <name evidence="1" type="ORF">DTER00134_LOCUS9647</name>
</gene>
<sequence length="99" mass="10987">MTRRAGVASSVENWQSLCVHVCMRACVCARVRVFVRVHVRAHADMLHHLSSPAGVQQQYSSTQAAASPGYLLCCTFGSLLPVAQHRHQTVQLLIEYLQL</sequence>
<dbReference type="EMBL" id="HBIP01016490">
    <property type="protein sequence ID" value="CAE0494574.1"/>
    <property type="molecule type" value="Transcribed_RNA"/>
</dbReference>
<reference evidence="1" key="1">
    <citation type="submission" date="2021-01" db="EMBL/GenBank/DDBJ databases">
        <authorList>
            <person name="Corre E."/>
            <person name="Pelletier E."/>
            <person name="Niang G."/>
            <person name="Scheremetjew M."/>
            <person name="Finn R."/>
            <person name="Kale V."/>
            <person name="Holt S."/>
            <person name="Cochrane G."/>
            <person name="Meng A."/>
            <person name="Brown T."/>
            <person name="Cohen L."/>
        </authorList>
    </citation>
    <scope>NUCLEOTIDE SEQUENCE</scope>
    <source>
        <strain evidence="1">CCMP1320</strain>
    </source>
</reference>
<protein>
    <submittedName>
        <fullName evidence="1">Uncharacterized protein</fullName>
    </submittedName>
</protein>
<dbReference type="AlphaFoldDB" id="A0A7S3QVU6"/>
<name>A0A7S3QVU6_DUNTE</name>
<evidence type="ECO:0000313" key="1">
    <source>
        <dbReference type="EMBL" id="CAE0494574.1"/>
    </source>
</evidence>
<organism evidence="1">
    <name type="scientific">Dunaliella tertiolecta</name>
    <name type="common">Green alga</name>
    <dbReference type="NCBI Taxonomy" id="3047"/>
    <lineage>
        <taxon>Eukaryota</taxon>
        <taxon>Viridiplantae</taxon>
        <taxon>Chlorophyta</taxon>
        <taxon>core chlorophytes</taxon>
        <taxon>Chlorophyceae</taxon>
        <taxon>CS clade</taxon>
        <taxon>Chlamydomonadales</taxon>
        <taxon>Dunaliellaceae</taxon>
        <taxon>Dunaliella</taxon>
    </lineage>
</organism>
<proteinExistence type="predicted"/>